<gene>
    <name evidence="2" type="ORF">ACFFIT_09690</name>
</gene>
<keyword evidence="3" id="KW-1185">Reference proteome</keyword>
<dbReference type="InterPro" id="IPR027417">
    <property type="entry name" value="P-loop_NTPase"/>
</dbReference>
<name>A0ABV6CBH3_9GAMM</name>
<proteinExistence type="predicted"/>
<protein>
    <submittedName>
        <fullName evidence="2">DUF2813 domain-containing protein</fullName>
    </submittedName>
</protein>
<dbReference type="EMBL" id="JBHLXE010000100">
    <property type="protein sequence ID" value="MFC0180347.1"/>
    <property type="molecule type" value="Genomic_DNA"/>
</dbReference>
<dbReference type="InterPro" id="IPR022602">
    <property type="entry name" value="DUF2813"/>
</dbReference>
<dbReference type="PANTHER" id="PTHR32182:SF19">
    <property type="entry name" value="HOMOLOGY WITH RECF PROTEIN"/>
    <property type="match status" value="1"/>
</dbReference>
<dbReference type="Pfam" id="PF11398">
    <property type="entry name" value="DUF2813"/>
    <property type="match status" value="1"/>
</dbReference>
<dbReference type="SUPFAM" id="SSF52540">
    <property type="entry name" value="P-loop containing nucleoside triphosphate hydrolases"/>
    <property type="match status" value="1"/>
</dbReference>
<dbReference type="RefSeq" id="WP_385877458.1">
    <property type="nucleotide sequence ID" value="NZ_JBHLXE010000100.1"/>
</dbReference>
<comment type="caution">
    <text evidence="2">The sequence shown here is derived from an EMBL/GenBank/DDBJ whole genome shotgun (WGS) entry which is preliminary data.</text>
</comment>
<sequence>MYIKHIDISGFRGIHRLALSLKSNSVLIGENAWGKTSLLDALSLLAPSERLYQFSREDFHFPPGDKDARHKHIQIIFTYNLTQLDLDDTDVIELLQSVIISDEEAEDSNIYLSLQAELNIPTGQDVTTKRVFLDANGEEIVNIDVDTLMRQLIEKHPVLRLKDARFINKLSPSSFADKMSKTSGLDKTMTSLVERLASEPQSLSNHELKEGLRAMQQLLEHYLSGSGRFPKVLVSSASQDKQAWQSLDAINTIISRSSSRTVRMLLLSLMITLVESKNNIRLKENASPILLIEEPEQGLHPVNLAIAWGFFNQLPLQRLTVTNSGDLLTYTPIHYIHRLIRESTKVKAFKIKSSSFHADELRRIGFHIRMNRATSLFARAWLLVEGETEVWLLTELARICGYNLEAEGIKIIEYAQCGLKPLIKFAEQLGIGWHVLTDGDEAGKRYAQTVKSLIDDHDENRRLTTLPALDIEHFMFRAGFMHVFKKIAALPDSPKLPMRKIIDKAIHRTSKPDLAIEIAADAEQRGVEAIPIIIRRIYARIINEARGKAE</sequence>
<dbReference type="Pfam" id="PF20469">
    <property type="entry name" value="OLD-like_TOPRIM"/>
    <property type="match status" value="1"/>
</dbReference>
<dbReference type="CDD" id="cd01026">
    <property type="entry name" value="TOPRIM_OLD"/>
    <property type="match status" value="1"/>
</dbReference>
<dbReference type="PANTHER" id="PTHR32182">
    <property type="entry name" value="DNA REPLICATION AND REPAIR PROTEIN RECF"/>
    <property type="match status" value="1"/>
</dbReference>
<evidence type="ECO:0000259" key="1">
    <source>
        <dbReference type="Pfam" id="PF20469"/>
    </source>
</evidence>
<reference evidence="2 3" key="1">
    <citation type="submission" date="2024-09" db="EMBL/GenBank/DDBJ databases">
        <authorList>
            <person name="Sun Q."/>
            <person name="Mori K."/>
        </authorList>
    </citation>
    <scope>NUCLEOTIDE SEQUENCE [LARGE SCALE GENOMIC DNA]</scope>
    <source>
        <strain evidence="2 3">CCM 8545</strain>
    </source>
</reference>
<feature type="domain" description="OLD protein-like TOPRIM" evidence="1">
    <location>
        <begin position="376"/>
        <end position="440"/>
    </location>
</feature>
<evidence type="ECO:0000313" key="2">
    <source>
        <dbReference type="EMBL" id="MFC0180347.1"/>
    </source>
</evidence>
<evidence type="ECO:0000313" key="3">
    <source>
        <dbReference type="Proteomes" id="UP001589758"/>
    </source>
</evidence>
<organism evidence="2 3">
    <name type="scientific">Thorsellia kenyensis</name>
    <dbReference type="NCBI Taxonomy" id="1549888"/>
    <lineage>
        <taxon>Bacteria</taxon>
        <taxon>Pseudomonadati</taxon>
        <taxon>Pseudomonadota</taxon>
        <taxon>Gammaproteobacteria</taxon>
        <taxon>Enterobacterales</taxon>
        <taxon>Thorselliaceae</taxon>
        <taxon>Thorsellia</taxon>
    </lineage>
</organism>
<accession>A0ABV6CBH3</accession>
<dbReference type="Gene3D" id="3.40.50.300">
    <property type="entry name" value="P-loop containing nucleotide triphosphate hydrolases"/>
    <property type="match status" value="1"/>
</dbReference>
<dbReference type="InterPro" id="IPR034139">
    <property type="entry name" value="TOPRIM_OLD"/>
</dbReference>
<dbReference type="Proteomes" id="UP001589758">
    <property type="component" value="Unassembled WGS sequence"/>
</dbReference>